<dbReference type="GO" id="GO:0003723">
    <property type="term" value="F:RNA binding"/>
    <property type="evidence" value="ECO:0007669"/>
    <property type="project" value="InterPro"/>
</dbReference>
<dbReference type="PATRIC" id="fig|1616.3.peg.1178"/>
<name>A0A0R2JBR8_9LACO</name>
<dbReference type="SMART" id="SM00873">
    <property type="entry name" value="B3_4"/>
    <property type="match status" value="1"/>
</dbReference>
<evidence type="ECO:0000313" key="3">
    <source>
        <dbReference type="Proteomes" id="UP000051655"/>
    </source>
</evidence>
<dbReference type="Gene3D" id="3.50.40.10">
    <property type="entry name" value="Phenylalanyl-trna Synthetase, Chain B, domain 3"/>
    <property type="match status" value="1"/>
</dbReference>
<dbReference type="STRING" id="1616.IV73_GL001147"/>
<accession>A0A0R2JBR8</accession>
<dbReference type="GO" id="GO:0004826">
    <property type="term" value="F:phenylalanine-tRNA ligase activity"/>
    <property type="evidence" value="ECO:0007669"/>
    <property type="project" value="InterPro"/>
</dbReference>
<protein>
    <recommendedName>
        <fullName evidence="1">B3/B4 tRNA-binding domain-containing protein</fullName>
    </recommendedName>
</protein>
<dbReference type="EMBL" id="JQBP01000006">
    <property type="protein sequence ID" value="KRN74739.1"/>
    <property type="molecule type" value="Genomic_DNA"/>
</dbReference>
<dbReference type="Proteomes" id="UP000051655">
    <property type="component" value="Unassembled WGS sequence"/>
</dbReference>
<evidence type="ECO:0000313" key="2">
    <source>
        <dbReference type="EMBL" id="KRN74739.1"/>
    </source>
</evidence>
<dbReference type="AlphaFoldDB" id="A0A0R2JBR8"/>
<proteinExistence type="predicted"/>
<keyword evidence="3" id="KW-1185">Reference proteome</keyword>
<dbReference type="Pfam" id="PF03483">
    <property type="entry name" value="B3_4"/>
    <property type="match status" value="1"/>
</dbReference>
<dbReference type="PANTHER" id="PTHR39209:SF2">
    <property type="entry name" value="CYTOPLASMIC PROTEIN"/>
    <property type="match status" value="1"/>
</dbReference>
<dbReference type="InterPro" id="IPR020825">
    <property type="entry name" value="Phe-tRNA_synthase-like_B3/B4"/>
</dbReference>
<dbReference type="InterPro" id="IPR005146">
    <property type="entry name" value="B3/B4_tRNA-bd"/>
</dbReference>
<dbReference type="OrthoDB" id="276580at2"/>
<organism evidence="2 3">
    <name type="scientific">Weissella kandleri</name>
    <dbReference type="NCBI Taxonomy" id="1616"/>
    <lineage>
        <taxon>Bacteria</taxon>
        <taxon>Bacillati</taxon>
        <taxon>Bacillota</taxon>
        <taxon>Bacilli</taxon>
        <taxon>Lactobacillales</taxon>
        <taxon>Lactobacillaceae</taxon>
        <taxon>Weissella</taxon>
    </lineage>
</organism>
<gene>
    <name evidence="2" type="ORF">IV73_GL001147</name>
</gene>
<sequence>MIVKDSFWDIFPEAQINVLIVKGVNNTLKDVDVYENMLNVAKENSLKYLSEENFSDNVIIKQWRNDYTKFKKKKGARSSIEALLKRVAQGKGVGSINPLVDIYNSISMSYGVPVGGEDMDAIMGDMTLGVAEGGEDFYPLGDDNNEPALSGEVIYADDKGAVCRCLNWRDGQRTMLTEDTHNAILLIESTRSDTHERANNAIKALQKAIKDNLQVESMRYQLSRNDSNIKFL</sequence>
<evidence type="ECO:0000259" key="1">
    <source>
        <dbReference type="SMART" id="SM00873"/>
    </source>
</evidence>
<dbReference type="SUPFAM" id="SSF56037">
    <property type="entry name" value="PheT/TilS domain"/>
    <property type="match status" value="1"/>
</dbReference>
<reference evidence="2 3" key="1">
    <citation type="journal article" date="2015" name="Genome Announc.">
        <title>Expanding the biotechnology potential of lactobacilli through comparative genomics of 213 strains and associated genera.</title>
        <authorList>
            <person name="Sun Z."/>
            <person name="Harris H.M."/>
            <person name="McCann A."/>
            <person name="Guo C."/>
            <person name="Argimon S."/>
            <person name="Zhang W."/>
            <person name="Yang X."/>
            <person name="Jeffery I.B."/>
            <person name="Cooney J.C."/>
            <person name="Kagawa T.F."/>
            <person name="Liu W."/>
            <person name="Song Y."/>
            <person name="Salvetti E."/>
            <person name="Wrobel A."/>
            <person name="Rasinkangas P."/>
            <person name="Parkhill J."/>
            <person name="Rea M.C."/>
            <person name="O'Sullivan O."/>
            <person name="Ritari J."/>
            <person name="Douillard F.P."/>
            <person name="Paul Ross R."/>
            <person name="Yang R."/>
            <person name="Briner A.E."/>
            <person name="Felis G.E."/>
            <person name="de Vos W.M."/>
            <person name="Barrangou R."/>
            <person name="Klaenhammer T.R."/>
            <person name="Caufield P.W."/>
            <person name="Cui Y."/>
            <person name="Zhang H."/>
            <person name="O'Toole P.W."/>
        </authorList>
    </citation>
    <scope>NUCLEOTIDE SEQUENCE [LARGE SCALE GENOMIC DNA]</scope>
    <source>
        <strain evidence="2 3">DSM 20593</strain>
    </source>
</reference>
<dbReference type="PANTHER" id="PTHR39209">
    <property type="match status" value="1"/>
</dbReference>
<dbReference type="RefSeq" id="WP_083485563.1">
    <property type="nucleotide sequence ID" value="NZ_JQBP01000006.1"/>
</dbReference>
<feature type="domain" description="B3/B4 tRNA-binding" evidence="1">
    <location>
        <begin position="61"/>
        <end position="214"/>
    </location>
</feature>
<comment type="caution">
    <text evidence="2">The sequence shown here is derived from an EMBL/GenBank/DDBJ whole genome shotgun (WGS) entry which is preliminary data.</text>
</comment>